<organism evidence="2 3">
    <name type="scientific">Cordyceps militaris</name>
    <name type="common">Caterpillar fungus</name>
    <name type="synonym">Clavaria militaris</name>
    <dbReference type="NCBI Taxonomy" id="73501"/>
    <lineage>
        <taxon>Eukaryota</taxon>
        <taxon>Fungi</taxon>
        <taxon>Dikarya</taxon>
        <taxon>Ascomycota</taxon>
        <taxon>Pezizomycotina</taxon>
        <taxon>Sordariomycetes</taxon>
        <taxon>Hypocreomycetidae</taxon>
        <taxon>Hypocreales</taxon>
        <taxon>Cordycipitaceae</taxon>
        <taxon>Cordyceps</taxon>
    </lineage>
</organism>
<evidence type="ECO:0000313" key="3">
    <source>
        <dbReference type="Proteomes" id="UP000323067"/>
    </source>
</evidence>
<dbReference type="VEuPathDB" id="FungiDB:A9K55_007189"/>
<proteinExistence type="predicted"/>
<dbReference type="Pfam" id="PF07992">
    <property type="entry name" value="Pyr_redox_2"/>
    <property type="match status" value="1"/>
</dbReference>
<dbReference type="PANTHER" id="PTHR43735">
    <property type="entry name" value="APOPTOSIS-INDUCING FACTOR 1"/>
    <property type="match status" value="1"/>
</dbReference>
<dbReference type="InterPro" id="IPR023753">
    <property type="entry name" value="FAD/NAD-binding_dom"/>
</dbReference>
<name>A0A2H4SHW4_CORMI</name>
<evidence type="ECO:0000313" key="2">
    <source>
        <dbReference type="EMBL" id="ATY62701.1"/>
    </source>
</evidence>
<gene>
    <name evidence="2" type="ORF">A9K55_007189</name>
</gene>
<dbReference type="OrthoDB" id="202203at2759"/>
<dbReference type="GO" id="GO:0005737">
    <property type="term" value="C:cytoplasm"/>
    <property type="evidence" value="ECO:0007669"/>
    <property type="project" value="TreeGrafter"/>
</dbReference>
<feature type="domain" description="FAD/NAD(P)-binding" evidence="1">
    <location>
        <begin position="53"/>
        <end position="336"/>
    </location>
</feature>
<dbReference type="InterPro" id="IPR036188">
    <property type="entry name" value="FAD/NAD-bd_sf"/>
</dbReference>
<dbReference type="PRINTS" id="PR00368">
    <property type="entry name" value="FADPNR"/>
</dbReference>
<sequence>MPSASNSATTIRVLVAGGSYAGLAVAVNLLDLHRGVSPRMHPEPFAPAQDWPQFNFQITVVDERDGFMHIVGAPLAMADAAYRDRAWARFRDMTDLDADNVTFVHGSLSHVDCAAKTATVLPHGSRHAPTTIEYDYFCAATGYRRVWPVVPQALTYDDYLVETQAHIDTAARAQYGVLVVGGGAVGIEMAAELKLVMPHLRVVLAHSRAQLLSSEGLSDECKDVSLQLLQDAGVEVLLNHRLESHERVPTEDGSAKYRAAFTNGNTIDVSLVIVGVSQSVPATEYLPAAARDAEGRVKIQPNLMLPADVPNAEYHYCAGDATKWSGVKRCGGAMRQGHLVAMNIHQHALQSAVEHTPTYGELEELPPMIVMAVGKKAVWSGPEGTGSGEDVMKKFFGTDLYLSGSLSWIGVKMREAPQAAI</sequence>
<dbReference type="Proteomes" id="UP000323067">
    <property type="component" value="Chromosome vii"/>
</dbReference>
<dbReference type="SUPFAM" id="SSF51905">
    <property type="entry name" value="FAD/NAD(P)-binding domain"/>
    <property type="match status" value="1"/>
</dbReference>
<dbReference type="GO" id="GO:0004174">
    <property type="term" value="F:electron-transferring-flavoprotein dehydrogenase activity"/>
    <property type="evidence" value="ECO:0007669"/>
    <property type="project" value="TreeGrafter"/>
</dbReference>
<protein>
    <submittedName>
        <fullName evidence="2">Pyridine nucleotide-disulfide NAD-binding domain</fullName>
    </submittedName>
</protein>
<dbReference type="PANTHER" id="PTHR43735:SF24">
    <property type="entry name" value="NUCLEOTIDE-DISULPHIDE OXIDOREDUCTASE AMID-LIKE, PUTATIVE (AFU_ORTHOLOGUE AFUA_1G17180)-RELATED"/>
    <property type="match status" value="1"/>
</dbReference>
<dbReference type="VEuPathDB" id="FungiDB:CCM_07825"/>
<dbReference type="Gene3D" id="3.50.50.100">
    <property type="match status" value="1"/>
</dbReference>
<reference evidence="2 3" key="1">
    <citation type="journal article" date="2017" name="BMC Genomics">
        <title>Chromosome level assembly and secondary metabolite potential of the parasitic fungus Cordyceps militaris.</title>
        <authorList>
            <person name="Kramer G.J."/>
            <person name="Nodwell J.R."/>
        </authorList>
    </citation>
    <scope>NUCLEOTIDE SEQUENCE [LARGE SCALE GENOMIC DNA]</scope>
    <source>
        <strain evidence="2 3">ATCC 34164</strain>
    </source>
</reference>
<dbReference type="GO" id="GO:0050660">
    <property type="term" value="F:flavin adenine dinucleotide binding"/>
    <property type="evidence" value="ECO:0007669"/>
    <property type="project" value="TreeGrafter"/>
</dbReference>
<dbReference type="EMBL" id="CP023324">
    <property type="protein sequence ID" value="ATY62701.1"/>
    <property type="molecule type" value="Genomic_DNA"/>
</dbReference>
<accession>A0A2H4SHW4</accession>
<evidence type="ECO:0000259" key="1">
    <source>
        <dbReference type="Pfam" id="PF07992"/>
    </source>
</evidence>
<dbReference type="AlphaFoldDB" id="A0A2H4SHW4"/>